<evidence type="ECO:0000313" key="2">
    <source>
        <dbReference type="Proteomes" id="UP000600918"/>
    </source>
</evidence>
<gene>
    <name evidence="1" type="ORF">H0235_015086</name>
</gene>
<dbReference type="EMBL" id="JACSDY010000016">
    <property type="protein sequence ID" value="KAF7404392.1"/>
    <property type="molecule type" value="Genomic_DNA"/>
</dbReference>
<organism evidence="1 2">
    <name type="scientific">Vespula pensylvanica</name>
    <name type="common">Western yellow jacket</name>
    <name type="synonym">Wasp</name>
    <dbReference type="NCBI Taxonomy" id="30213"/>
    <lineage>
        <taxon>Eukaryota</taxon>
        <taxon>Metazoa</taxon>
        <taxon>Ecdysozoa</taxon>
        <taxon>Arthropoda</taxon>
        <taxon>Hexapoda</taxon>
        <taxon>Insecta</taxon>
        <taxon>Pterygota</taxon>
        <taxon>Neoptera</taxon>
        <taxon>Endopterygota</taxon>
        <taxon>Hymenoptera</taxon>
        <taxon>Apocrita</taxon>
        <taxon>Aculeata</taxon>
        <taxon>Vespoidea</taxon>
        <taxon>Vespidae</taxon>
        <taxon>Vespinae</taxon>
        <taxon>Vespula</taxon>
    </lineage>
</organism>
<comment type="caution">
    <text evidence="1">The sequence shown here is derived from an EMBL/GenBank/DDBJ whole genome shotgun (WGS) entry which is preliminary data.</text>
</comment>
<reference evidence="1" key="1">
    <citation type="journal article" date="2020" name="G3 (Bethesda)">
        <title>High-Quality Assemblies for Three Invasive Social Wasps from the &lt;i&gt;Vespula&lt;/i&gt; Genus.</title>
        <authorList>
            <person name="Harrop T.W.R."/>
            <person name="Guhlin J."/>
            <person name="McLaughlin G.M."/>
            <person name="Permina E."/>
            <person name="Stockwell P."/>
            <person name="Gilligan J."/>
            <person name="Le Lec M.F."/>
            <person name="Gruber M.A.M."/>
            <person name="Quinn O."/>
            <person name="Lovegrove M."/>
            <person name="Duncan E.J."/>
            <person name="Remnant E.J."/>
            <person name="Van Eeckhoven J."/>
            <person name="Graham B."/>
            <person name="Knapp R.A."/>
            <person name="Langford K.W."/>
            <person name="Kronenberg Z."/>
            <person name="Press M.O."/>
            <person name="Eacker S.M."/>
            <person name="Wilson-Rankin E.E."/>
            <person name="Purcell J."/>
            <person name="Lester P.J."/>
            <person name="Dearden P.K."/>
        </authorList>
    </citation>
    <scope>NUCLEOTIDE SEQUENCE</scope>
    <source>
        <strain evidence="1">Volc-1</strain>
    </source>
</reference>
<proteinExistence type="predicted"/>
<accession>A0A834KCY8</accession>
<sequence length="219" mass="24830">MRRGGKFREKYRNSSCPDFLFLSDSVVCDVPKNICEITNGKTTGHSGWLVSPANRKYVSAEKPPTFPRLFVATLTPENDILRVDNAKELNAVGNMHLTDVILLQEENHAKVDRNKLTDCYQTKFTYFISRRQYVLYSLYVLRVVRLFDGKEKDFQNNPECLNVMGCQVQSSLQRMRHNAKLALCGRSDKPSPSSPPSASRSVTLCHPLPILQVLASAQY</sequence>
<dbReference type="AlphaFoldDB" id="A0A834KCY8"/>
<evidence type="ECO:0000313" key="1">
    <source>
        <dbReference type="EMBL" id="KAF7404392.1"/>
    </source>
</evidence>
<dbReference type="Proteomes" id="UP000600918">
    <property type="component" value="Unassembled WGS sequence"/>
</dbReference>
<protein>
    <submittedName>
        <fullName evidence="1">Uncharacterized protein</fullName>
    </submittedName>
</protein>
<keyword evidence="2" id="KW-1185">Reference proteome</keyword>
<name>A0A834KCY8_VESPE</name>